<dbReference type="AlphaFoldDB" id="A0A8K0AAC1"/>
<dbReference type="Proteomes" id="UP000838412">
    <property type="component" value="Chromosome 8"/>
</dbReference>
<keyword evidence="3" id="KW-1185">Reference proteome</keyword>
<keyword evidence="1" id="KW-1133">Transmembrane helix</keyword>
<reference evidence="2" key="1">
    <citation type="submission" date="2022-01" db="EMBL/GenBank/DDBJ databases">
        <authorList>
            <person name="Braso-Vives M."/>
        </authorList>
    </citation>
    <scope>NUCLEOTIDE SEQUENCE</scope>
</reference>
<organism evidence="2 3">
    <name type="scientific">Branchiostoma lanceolatum</name>
    <name type="common">Common lancelet</name>
    <name type="synonym">Amphioxus lanceolatum</name>
    <dbReference type="NCBI Taxonomy" id="7740"/>
    <lineage>
        <taxon>Eukaryota</taxon>
        <taxon>Metazoa</taxon>
        <taxon>Chordata</taxon>
        <taxon>Cephalochordata</taxon>
        <taxon>Leptocardii</taxon>
        <taxon>Amphioxiformes</taxon>
        <taxon>Branchiostomatidae</taxon>
        <taxon>Branchiostoma</taxon>
    </lineage>
</organism>
<gene>
    <name evidence="2" type="primary">Hypp4802</name>
    <name evidence="2" type="ORF">BLAG_LOCUS23945</name>
</gene>
<evidence type="ECO:0000313" key="3">
    <source>
        <dbReference type="Proteomes" id="UP000838412"/>
    </source>
</evidence>
<keyword evidence="1" id="KW-0812">Transmembrane</keyword>
<protein>
    <submittedName>
        <fullName evidence="2">Hypp4802 protein</fullName>
    </submittedName>
</protein>
<evidence type="ECO:0000256" key="1">
    <source>
        <dbReference type="SAM" id="Phobius"/>
    </source>
</evidence>
<proteinExistence type="predicted"/>
<sequence>MNIRVRCGVECDACGPTCPILNRKIRSPQKLSKMKTALFFLAFIAVAAAQFWHPLHPCAGDHECPAQGYCCRFNNVIFQNLCELKPQQGWPCDVTGVTSCACNDGLVCKQANPLSAQFTCQMEMEA</sequence>
<accession>A0A8K0AAC1</accession>
<keyword evidence="1" id="KW-0472">Membrane</keyword>
<name>A0A8K0AAC1_BRALA</name>
<dbReference type="EMBL" id="OV696693">
    <property type="protein sequence ID" value="CAH1272248.1"/>
    <property type="molecule type" value="Genomic_DNA"/>
</dbReference>
<evidence type="ECO:0000313" key="2">
    <source>
        <dbReference type="EMBL" id="CAH1272248.1"/>
    </source>
</evidence>
<dbReference type="OrthoDB" id="10352855at2759"/>
<feature type="transmembrane region" description="Helical" evidence="1">
    <location>
        <begin position="36"/>
        <end position="55"/>
    </location>
</feature>